<dbReference type="RefSeq" id="WP_094918623.1">
    <property type="nucleotide sequence ID" value="NZ_JAHLTI010000021.1"/>
</dbReference>
<protein>
    <submittedName>
        <fullName evidence="1">Immunity 50 family protein</fullName>
    </submittedName>
</protein>
<proteinExistence type="predicted"/>
<dbReference type="EMBL" id="JAHLTI010000021">
    <property type="protein sequence ID" value="MBU5926331.1"/>
    <property type="molecule type" value="Genomic_DNA"/>
</dbReference>
<accession>A0ABS6GKL6</accession>
<dbReference type="InterPro" id="IPR028957">
    <property type="entry name" value="Imm50"/>
</dbReference>
<gene>
    <name evidence="1" type="ORF">KQV47_19365</name>
</gene>
<keyword evidence="2" id="KW-1185">Reference proteome</keyword>
<organism evidence="1 2">
    <name type="scientific">Enterobacter sichuanensis</name>
    <dbReference type="NCBI Taxonomy" id="2071710"/>
    <lineage>
        <taxon>Bacteria</taxon>
        <taxon>Pseudomonadati</taxon>
        <taxon>Pseudomonadota</taxon>
        <taxon>Gammaproteobacteria</taxon>
        <taxon>Enterobacterales</taxon>
        <taxon>Enterobacteriaceae</taxon>
        <taxon>Enterobacter</taxon>
        <taxon>Enterobacter cloacae complex</taxon>
    </lineage>
</organism>
<sequence>MYWNEIEGSILFNKVFSRDVEVNEIDIFDIKIEREAATVMICFDLVNELPDSPPQKWVKGYNRCRCGINCSGVKFLKIEGMSTDMPAKIEIQKNTPYSEIIIKGTDIFLNLKCSHIQLMGPSVYISQ</sequence>
<name>A0ABS6GKL6_9ENTR</name>
<reference evidence="1 2" key="1">
    <citation type="submission" date="2021-06" db="EMBL/GenBank/DDBJ databases">
        <authorList>
            <person name="Stanton E."/>
        </authorList>
    </citation>
    <scope>NUCLEOTIDE SEQUENCE [LARGE SCALE GENOMIC DNA]</scope>
    <source>
        <strain evidence="1 2">2021EL-00146</strain>
    </source>
</reference>
<evidence type="ECO:0000313" key="2">
    <source>
        <dbReference type="Proteomes" id="UP000787201"/>
    </source>
</evidence>
<dbReference type="Pfam" id="PF15594">
    <property type="entry name" value="Imm50"/>
    <property type="match status" value="1"/>
</dbReference>
<dbReference type="Proteomes" id="UP000787201">
    <property type="component" value="Unassembled WGS sequence"/>
</dbReference>
<evidence type="ECO:0000313" key="1">
    <source>
        <dbReference type="EMBL" id="MBU5926331.1"/>
    </source>
</evidence>
<comment type="caution">
    <text evidence="1">The sequence shown here is derived from an EMBL/GenBank/DDBJ whole genome shotgun (WGS) entry which is preliminary data.</text>
</comment>